<dbReference type="GO" id="GO:0016773">
    <property type="term" value="F:phosphotransferase activity, alcohol group as acceptor"/>
    <property type="evidence" value="ECO:0007669"/>
    <property type="project" value="InterPro"/>
</dbReference>
<comment type="caution">
    <text evidence="1">The sequence shown here is derived from an EMBL/GenBank/DDBJ whole genome shotgun (WGS) entry which is preliminary data.</text>
</comment>
<dbReference type="EMBL" id="SNWQ01000001">
    <property type="protein sequence ID" value="TDO54978.1"/>
    <property type="molecule type" value="Genomic_DNA"/>
</dbReference>
<dbReference type="GO" id="GO:0019748">
    <property type="term" value="P:secondary metabolic process"/>
    <property type="evidence" value="ECO:0007669"/>
    <property type="project" value="InterPro"/>
</dbReference>
<keyword evidence="1" id="KW-0418">Kinase</keyword>
<accession>A0A4R6KTV9</accession>
<dbReference type="InterPro" id="IPR006748">
    <property type="entry name" value="NH2Glyco/OHUrea_AB-resist_kin"/>
</dbReference>
<dbReference type="Pfam" id="PF04655">
    <property type="entry name" value="APH_6_hur"/>
    <property type="match status" value="1"/>
</dbReference>
<keyword evidence="1" id="KW-0808">Transferase</keyword>
<proteinExistence type="predicted"/>
<dbReference type="AlphaFoldDB" id="A0A4R6KTV9"/>
<dbReference type="Proteomes" id="UP000295388">
    <property type="component" value="Unassembled WGS sequence"/>
</dbReference>
<evidence type="ECO:0000313" key="1">
    <source>
        <dbReference type="EMBL" id="TDO54978.1"/>
    </source>
</evidence>
<sequence length="115" mass="12669">MSELVIPLTLWELHGDDEDARQWLESLPDLTTTYLNRWSLEVVGTPLNGAASLVLPVRRADGTAAMLKLQQLNDETEGEALGLRTWNGDGAVRVLADDPTRTESIRSSSRSRLPA</sequence>
<organism evidence="1 2">
    <name type="scientific">Kribbella caucasensis</name>
    <dbReference type="NCBI Taxonomy" id="2512215"/>
    <lineage>
        <taxon>Bacteria</taxon>
        <taxon>Bacillati</taxon>
        <taxon>Actinomycetota</taxon>
        <taxon>Actinomycetes</taxon>
        <taxon>Propionibacteriales</taxon>
        <taxon>Kribbellaceae</taxon>
        <taxon>Kribbella</taxon>
    </lineage>
</organism>
<gene>
    <name evidence="1" type="ORF">EV643_101772</name>
</gene>
<name>A0A4R6KTV9_9ACTN</name>
<protein>
    <submittedName>
        <fullName evidence="1">Aminoglycoside/hydroxyurea antibiotic resistance kinase</fullName>
    </submittedName>
</protein>
<keyword evidence="2" id="KW-1185">Reference proteome</keyword>
<dbReference type="OrthoDB" id="3638028at2"/>
<dbReference type="GO" id="GO:0016301">
    <property type="term" value="F:kinase activity"/>
    <property type="evidence" value="ECO:0007669"/>
    <property type="project" value="UniProtKB-KW"/>
</dbReference>
<evidence type="ECO:0000313" key="2">
    <source>
        <dbReference type="Proteomes" id="UP000295388"/>
    </source>
</evidence>
<reference evidence="1 2" key="1">
    <citation type="submission" date="2019-03" db="EMBL/GenBank/DDBJ databases">
        <title>Genomic Encyclopedia of Type Strains, Phase III (KMG-III): the genomes of soil and plant-associated and newly described type strains.</title>
        <authorList>
            <person name="Whitman W."/>
        </authorList>
    </citation>
    <scope>NUCLEOTIDE SEQUENCE [LARGE SCALE GENOMIC DNA]</scope>
    <source>
        <strain evidence="1 2">VKM Ac-2527</strain>
    </source>
</reference>
<dbReference type="RefSeq" id="WP_133798497.1">
    <property type="nucleotide sequence ID" value="NZ_SNWQ01000001.1"/>
</dbReference>